<dbReference type="Gene3D" id="1.10.260.40">
    <property type="entry name" value="lambda repressor-like DNA-binding domains"/>
    <property type="match status" value="1"/>
</dbReference>
<dbReference type="SUPFAM" id="SSF53822">
    <property type="entry name" value="Periplasmic binding protein-like I"/>
    <property type="match status" value="1"/>
</dbReference>
<feature type="domain" description="HTH lacI-type" evidence="4">
    <location>
        <begin position="17"/>
        <end position="74"/>
    </location>
</feature>
<dbReference type="PROSITE" id="PS50932">
    <property type="entry name" value="HTH_LACI_2"/>
    <property type="match status" value="1"/>
</dbReference>
<dbReference type="Pfam" id="PF00356">
    <property type="entry name" value="LacI"/>
    <property type="match status" value="1"/>
</dbReference>
<evidence type="ECO:0000256" key="2">
    <source>
        <dbReference type="ARBA" id="ARBA00023125"/>
    </source>
</evidence>
<dbReference type="Proteomes" id="UP000078486">
    <property type="component" value="Unassembled WGS sequence"/>
</dbReference>
<organism evidence="5 6">
    <name type="scientific">Termitidicoccus mucosus</name>
    <dbReference type="NCBI Taxonomy" id="1184151"/>
    <lineage>
        <taxon>Bacteria</taxon>
        <taxon>Pseudomonadati</taxon>
        <taxon>Verrucomicrobiota</taxon>
        <taxon>Opitutia</taxon>
        <taxon>Opitutales</taxon>
        <taxon>Opitutaceae</taxon>
        <taxon>Termitidicoccus</taxon>
    </lineage>
</organism>
<dbReference type="GO" id="GO:0000976">
    <property type="term" value="F:transcription cis-regulatory region binding"/>
    <property type="evidence" value="ECO:0007669"/>
    <property type="project" value="TreeGrafter"/>
</dbReference>
<reference evidence="5 6" key="1">
    <citation type="submission" date="2016-01" db="EMBL/GenBank/DDBJ databases">
        <title>High potential of lignocellulose degradation of a new Verrucomicrobia species.</title>
        <authorList>
            <person name="Wang Y."/>
            <person name="Shi Y."/>
            <person name="Qiu Z."/>
            <person name="Liu S."/>
            <person name="Yang H."/>
        </authorList>
    </citation>
    <scope>NUCLEOTIDE SEQUENCE [LARGE SCALE GENOMIC DNA]</scope>
    <source>
        <strain evidence="5 6">TSB47</strain>
    </source>
</reference>
<dbReference type="InterPro" id="IPR010982">
    <property type="entry name" value="Lambda_DNA-bd_dom_sf"/>
</dbReference>
<dbReference type="PANTHER" id="PTHR30146">
    <property type="entry name" value="LACI-RELATED TRANSCRIPTIONAL REPRESSOR"/>
    <property type="match status" value="1"/>
</dbReference>
<evidence type="ECO:0000259" key="4">
    <source>
        <dbReference type="PROSITE" id="PS50932"/>
    </source>
</evidence>
<keyword evidence="2" id="KW-0238">DNA-binding</keyword>
<keyword evidence="1" id="KW-0805">Transcription regulation</keyword>
<keyword evidence="3" id="KW-0804">Transcription</keyword>
<accession>A0A178IJF7</accession>
<evidence type="ECO:0000256" key="3">
    <source>
        <dbReference type="ARBA" id="ARBA00023163"/>
    </source>
</evidence>
<dbReference type="CDD" id="cd01392">
    <property type="entry name" value="HTH_LacI"/>
    <property type="match status" value="1"/>
</dbReference>
<comment type="caution">
    <text evidence="5">The sequence shown here is derived from an EMBL/GenBank/DDBJ whole genome shotgun (WGS) entry which is preliminary data.</text>
</comment>
<dbReference type="SUPFAM" id="SSF47413">
    <property type="entry name" value="lambda repressor-like DNA-binding domains"/>
    <property type="match status" value="1"/>
</dbReference>
<dbReference type="InterPro" id="IPR046335">
    <property type="entry name" value="LacI/GalR-like_sensor"/>
</dbReference>
<protein>
    <recommendedName>
        <fullName evidence="4">HTH lacI-type domain-containing protein</fullName>
    </recommendedName>
</protein>
<dbReference type="OrthoDB" id="198709at2"/>
<gene>
    <name evidence="5" type="ORF">AW736_10820</name>
</gene>
<dbReference type="RefSeq" id="WP_068770270.1">
    <property type="nucleotide sequence ID" value="NZ_CP109796.1"/>
</dbReference>
<dbReference type="PANTHER" id="PTHR30146:SF109">
    <property type="entry name" value="HTH-TYPE TRANSCRIPTIONAL REGULATOR GALS"/>
    <property type="match status" value="1"/>
</dbReference>
<dbReference type="GO" id="GO:0003700">
    <property type="term" value="F:DNA-binding transcription factor activity"/>
    <property type="evidence" value="ECO:0007669"/>
    <property type="project" value="TreeGrafter"/>
</dbReference>
<keyword evidence="6" id="KW-1185">Reference proteome</keyword>
<sequence length="355" mass="37971">MKTSAKTQSIRTARTPVTMAEIAAACGVSRAAVSYVLNRVPKAKGLQPETVARIEQTARELGYRPNDAARAIKTGRTRTLAVFTPPLRFESNILVVHGIALAAVELGYQVKYMPVTADKAAAKALIDVCSGRLIGGAICLNLPRPLLAELDKLSHQTGLILAQVGDGFSDLGDFVVAADHMTGAKEVINHLVGLGHSRIALLLNDSVYSSSVMRLEGFEAALNTHGIKIPASRRKSTYFDPDIVRKETLALLRHKQRPTAIVCDTDPVALSVLHTIQSTGLRVPEDVSVTGYVNLAFCEFTQPRLTSVEIQSEALGRQAAVELIARLENQPSPKTSSLLPRLIARGSSGPAASVA</sequence>
<evidence type="ECO:0000313" key="5">
    <source>
        <dbReference type="EMBL" id="OAM89811.1"/>
    </source>
</evidence>
<dbReference type="EMBL" id="LRRQ01000076">
    <property type="protein sequence ID" value="OAM89811.1"/>
    <property type="molecule type" value="Genomic_DNA"/>
</dbReference>
<dbReference type="InterPro" id="IPR028082">
    <property type="entry name" value="Peripla_BP_I"/>
</dbReference>
<dbReference type="Pfam" id="PF13377">
    <property type="entry name" value="Peripla_BP_3"/>
    <property type="match status" value="1"/>
</dbReference>
<evidence type="ECO:0000256" key="1">
    <source>
        <dbReference type="ARBA" id="ARBA00023015"/>
    </source>
</evidence>
<dbReference type="STRING" id="1184151.AW736_10820"/>
<dbReference type="CDD" id="cd06267">
    <property type="entry name" value="PBP1_LacI_sugar_binding-like"/>
    <property type="match status" value="1"/>
</dbReference>
<dbReference type="Gene3D" id="3.40.50.2300">
    <property type="match status" value="2"/>
</dbReference>
<dbReference type="SMART" id="SM00354">
    <property type="entry name" value="HTH_LACI"/>
    <property type="match status" value="1"/>
</dbReference>
<dbReference type="InterPro" id="IPR000843">
    <property type="entry name" value="HTH_LacI"/>
</dbReference>
<dbReference type="AlphaFoldDB" id="A0A178IJF7"/>
<evidence type="ECO:0000313" key="6">
    <source>
        <dbReference type="Proteomes" id="UP000078486"/>
    </source>
</evidence>
<name>A0A178IJF7_9BACT</name>
<proteinExistence type="predicted"/>